<evidence type="ECO:0000256" key="1">
    <source>
        <dbReference type="ARBA" id="ARBA00004609"/>
    </source>
</evidence>
<keyword evidence="4 8" id="KW-0732">Signal</keyword>
<evidence type="ECO:0000259" key="9">
    <source>
        <dbReference type="Pfam" id="PF20238"/>
    </source>
</evidence>
<reference evidence="10" key="1">
    <citation type="submission" date="2021-03" db="EMBL/GenBank/DDBJ databases">
        <title>Comparative genomics and phylogenomic investigation of the class Geoglossomycetes provide insights into ecological specialization and systematics.</title>
        <authorList>
            <person name="Melie T."/>
            <person name="Pirro S."/>
            <person name="Miller A.N."/>
            <person name="Quandt A."/>
        </authorList>
    </citation>
    <scope>NUCLEOTIDE SEQUENCE</scope>
    <source>
        <strain evidence="10">CAQ_001_2017</strain>
    </source>
</reference>
<dbReference type="GO" id="GO:0005886">
    <property type="term" value="C:plasma membrane"/>
    <property type="evidence" value="ECO:0007669"/>
    <property type="project" value="UniProtKB-SubCell"/>
</dbReference>
<keyword evidence="11" id="KW-1185">Reference proteome</keyword>
<evidence type="ECO:0000256" key="6">
    <source>
        <dbReference type="ARBA" id="ARBA00023180"/>
    </source>
</evidence>
<evidence type="ECO:0000256" key="2">
    <source>
        <dbReference type="ARBA" id="ARBA00022475"/>
    </source>
</evidence>
<dbReference type="PANTHER" id="PTHR34992">
    <property type="entry name" value="HYPHAL ANASTAMOSIS-7 PROTEIN"/>
    <property type="match status" value="1"/>
</dbReference>
<feature type="signal peptide" evidence="8">
    <location>
        <begin position="1"/>
        <end position="19"/>
    </location>
</feature>
<evidence type="ECO:0000256" key="4">
    <source>
        <dbReference type="ARBA" id="ARBA00022729"/>
    </source>
</evidence>
<keyword evidence="7" id="KW-0449">Lipoprotein</keyword>
<feature type="chain" id="PRO_5040209000" description="Copper acquisition factor BIM1-like domain-containing protein" evidence="8">
    <location>
        <begin position="20"/>
        <end position="143"/>
    </location>
</feature>
<evidence type="ECO:0000256" key="7">
    <source>
        <dbReference type="ARBA" id="ARBA00023288"/>
    </source>
</evidence>
<dbReference type="AlphaFoldDB" id="A0A9P8L1Z0"/>
<proteinExistence type="predicted"/>
<gene>
    <name evidence="10" type="ORF">GP486_008201</name>
</gene>
<dbReference type="EMBL" id="JAGHQM010002887">
    <property type="protein sequence ID" value="KAH0548058.1"/>
    <property type="molecule type" value="Genomic_DNA"/>
</dbReference>
<dbReference type="Pfam" id="PF20238">
    <property type="entry name" value="BIM1-like_dom"/>
    <property type="match status" value="1"/>
</dbReference>
<keyword evidence="3" id="KW-0336">GPI-anchor</keyword>
<evidence type="ECO:0000313" key="10">
    <source>
        <dbReference type="EMBL" id="KAH0548058.1"/>
    </source>
</evidence>
<sequence length="143" mass="15231">MRSIITALLPLLLPPTFMAALSHAHFVLQSPPSLGFTDTKEGQSPCGGFDIANRSTVTDFPVAGYPFYLLTTHTQSEFEYRAALLNDTAAWLDLIPPVLQSSVGYFCLGAVSGISAWVGLDAVVQVKQSAPDGVLYQVSPGSN</sequence>
<feature type="domain" description="Copper acquisition factor BIM1-like" evidence="9">
    <location>
        <begin position="23"/>
        <end position="137"/>
    </location>
</feature>
<dbReference type="InterPro" id="IPR046936">
    <property type="entry name" value="BIM1-like"/>
</dbReference>
<comment type="subcellular location">
    <subcellularLocation>
        <location evidence="1">Cell membrane</location>
        <topology evidence="1">Lipid-anchor</topology>
        <topology evidence="1">GPI-anchor</topology>
    </subcellularLocation>
</comment>
<evidence type="ECO:0000256" key="5">
    <source>
        <dbReference type="ARBA" id="ARBA00023136"/>
    </source>
</evidence>
<evidence type="ECO:0000256" key="3">
    <source>
        <dbReference type="ARBA" id="ARBA00022622"/>
    </source>
</evidence>
<dbReference type="PANTHER" id="PTHR34992:SF1">
    <property type="entry name" value="COPPER ACQUISITION FACTOR BIM1-LIKE DOMAIN-CONTAINING PROTEIN"/>
    <property type="match status" value="1"/>
</dbReference>
<name>A0A9P8L1Z0_9PEZI</name>
<dbReference type="CDD" id="cd21176">
    <property type="entry name" value="LPMO_auxiliary-like"/>
    <property type="match status" value="1"/>
</dbReference>
<accession>A0A9P8L1Z0</accession>
<protein>
    <recommendedName>
        <fullName evidence="9">Copper acquisition factor BIM1-like domain-containing protein</fullName>
    </recommendedName>
</protein>
<dbReference type="Proteomes" id="UP000750711">
    <property type="component" value="Unassembled WGS sequence"/>
</dbReference>
<evidence type="ECO:0000256" key="8">
    <source>
        <dbReference type="SAM" id="SignalP"/>
    </source>
</evidence>
<dbReference type="GO" id="GO:0098552">
    <property type="term" value="C:side of membrane"/>
    <property type="evidence" value="ECO:0007669"/>
    <property type="project" value="UniProtKB-KW"/>
</dbReference>
<comment type="caution">
    <text evidence="10">The sequence shown here is derived from an EMBL/GenBank/DDBJ whole genome shotgun (WGS) entry which is preliminary data.</text>
</comment>
<keyword evidence="5" id="KW-0472">Membrane</keyword>
<keyword evidence="2" id="KW-1003">Cell membrane</keyword>
<dbReference type="InterPro" id="IPR046530">
    <property type="entry name" value="BIM1-like_dom"/>
</dbReference>
<evidence type="ECO:0000313" key="11">
    <source>
        <dbReference type="Proteomes" id="UP000750711"/>
    </source>
</evidence>
<organism evidence="10 11">
    <name type="scientific">Trichoglossum hirsutum</name>
    <dbReference type="NCBI Taxonomy" id="265104"/>
    <lineage>
        <taxon>Eukaryota</taxon>
        <taxon>Fungi</taxon>
        <taxon>Dikarya</taxon>
        <taxon>Ascomycota</taxon>
        <taxon>Pezizomycotina</taxon>
        <taxon>Geoglossomycetes</taxon>
        <taxon>Geoglossales</taxon>
        <taxon>Geoglossaceae</taxon>
        <taxon>Trichoglossum</taxon>
    </lineage>
</organism>
<keyword evidence="6" id="KW-0325">Glycoprotein</keyword>